<dbReference type="Proteomes" id="UP000658127">
    <property type="component" value="Unassembled WGS sequence"/>
</dbReference>
<accession>A0ABQ2KX87</accession>
<evidence type="ECO:0000313" key="2">
    <source>
        <dbReference type="Proteomes" id="UP000658127"/>
    </source>
</evidence>
<organism evidence="1 2">
    <name type="scientific">Nocardia rhizosphaerihabitans</name>
    <dbReference type="NCBI Taxonomy" id="1691570"/>
    <lineage>
        <taxon>Bacteria</taxon>
        <taxon>Bacillati</taxon>
        <taxon>Actinomycetota</taxon>
        <taxon>Actinomycetes</taxon>
        <taxon>Mycobacteriales</taxon>
        <taxon>Nocardiaceae</taxon>
        <taxon>Nocardia</taxon>
    </lineage>
</organism>
<reference evidence="2" key="1">
    <citation type="journal article" date="2019" name="Int. J. Syst. Evol. Microbiol.">
        <title>The Global Catalogue of Microorganisms (GCM) 10K type strain sequencing project: providing services to taxonomists for standard genome sequencing and annotation.</title>
        <authorList>
            <consortium name="The Broad Institute Genomics Platform"/>
            <consortium name="The Broad Institute Genome Sequencing Center for Infectious Disease"/>
            <person name="Wu L."/>
            <person name="Ma J."/>
        </authorList>
    </citation>
    <scope>NUCLEOTIDE SEQUENCE [LARGE SCALE GENOMIC DNA]</scope>
    <source>
        <strain evidence="2">CGMCC 4.7329</strain>
    </source>
</reference>
<proteinExistence type="predicted"/>
<comment type="caution">
    <text evidence="1">The sequence shown here is derived from an EMBL/GenBank/DDBJ whole genome shotgun (WGS) entry which is preliminary data.</text>
</comment>
<name>A0ABQ2KX87_9NOCA</name>
<protein>
    <recommendedName>
        <fullName evidence="3">DUF4304 domain-containing protein</fullName>
    </recommendedName>
</protein>
<evidence type="ECO:0000313" key="1">
    <source>
        <dbReference type="EMBL" id="GGN95425.1"/>
    </source>
</evidence>
<sequence length="221" mass="24098">MVGVDTALRRLTREAGKLLAPYGFQGSEARWVRVAPGGVASVGRSRTVRTWTDGQQVVRFGLEVNATPTSWWEFCAWRDAQLGRPPARLEEATGPGLIDARGLPAELTEWWSLRVDPAQEGQQALPADVELIRADLPRRVHAYARRALRLLEPDHYLDELLADPDPGIATSEAIVVLLADRGPGPHLEEALAHLHRCLEQHGGASGGANALAYVRDRASVA</sequence>
<keyword evidence="2" id="KW-1185">Reference proteome</keyword>
<gene>
    <name evidence="1" type="ORF">GCM10011610_59390</name>
</gene>
<evidence type="ECO:0008006" key="3">
    <source>
        <dbReference type="Google" id="ProtNLM"/>
    </source>
</evidence>
<dbReference type="EMBL" id="BMNE01000009">
    <property type="protein sequence ID" value="GGN95425.1"/>
    <property type="molecule type" value="Genomic_DNA"/>
</dbReference>
<dbReference type="RefSeq" id="WP_189033797.1">
    <property type="nucleotide sequence ID" value="NZ_BMNE01000009.1"/>
</dbReference>